<feature type="transmembrane region" description="Helical" evidence="6">
    <location>
        <begin position="172"/>
        <end position="191"/>
    </location>
</feature>
<keyword evidence="4 6" id="KW-0472">Membrane</keyword>
<dbReference type="GO" id="GO:0015095">
    <property type="term" value="F:magnesium ion transmembrane transporter activity"/>
    <property type="evidence" value="ECO:0007669"/>
    <property type="project" value="InterPro"/>
</dbReference>
<feature type="transmembrane region" description="Helical" evidence="6">
    <location>
        <begin position="6"/>
        <end position="25"/>
    </location>
</feature>
<feature type="transmembrane region" description="Helical" evidence="6">
    <location>
        <begin position="146"/>
        <end position="165"/>
    </location>
</feature>
<reference evidence="8" key="2">
    <citation type="submission" date="2015-01" db="EMBL/GenBank/DDBJ databases">
        <title>Evolutionary Origins and Diversification of the Mycorrhizal Mutualists.</title>
        <authorList>
            <consortium name="DOE Joint Genome Institute"/>
            <consortium name="Mycorrhizal Genomics Consortium"/>
            <person name="Kohler A."/>
            <person name="Kuo A."/>
            <person name="Nagy L.G."/>
            <person name="Floudas D."/>
            <person name="Copeland A."/>
            <person name="Barry K.W."/>
            <person name="Cichocki N."/>
            <person name="Veneault-Fourrey C."/>
            <person name="LaButti K."/>
            <person name="Lindquist E.A."/>
            <person name="Lipzen A."/>
            <person name="Lundell T."/>
            <person name="Morin E."/>
            <person name="Murat C."/>
            <person name="Riley R."/>
            <person name="Ohm R."/>
            <person name="Sun H."/>
            <person name="Tunlid A."/>
            <person name="Henrissat B."/>
            <person name="Grigoriev I.V."/>
            <person name="Hibbett D.S."/>
            <person name="Martin F."/>
        </authorList>
    </citation>
    <scope>NUCLEOTIDE SEQUENCE [LARGE SCALE GENOMIC DNA]</scope>
    <source>
        <strain evidence="8">MAFF 305830</strain>
    </source>
</reference>
<dbReference type="EMBL" id="KN824277">
    <property type="protein sequence ID" value="KIM34477.1"/>
    <property type="molecule type" value="Genomic_DNA"/>
</dbReference>
<evidence type="ECO:0008006" key="9">
    <source>
        <dbReference type="Google" id="ProtNLM"/>
    </source>
</evidence>
<sequence length="424" mass="45926">MVDDKYVGLALAIAGTFAIGSSFIVTKMGLNAVAKHNTIHEQSSEYRYLINPLWWAGIILMVTGELANFAAYAFAPAILVTPLGAMSVIIGAVLASWFLKEELGPIGRAGCGLCVIGSLIIILHAPEDKNIQTVDEILQYAIQPGFLLYSFVVLVFSLAMIYYVAPLYGTKIPLVYISICSVVGSMSVMAIKGFGIALKLTVAGNNQLTHPSTYVFGIVVVVCILVQMNYFNKALAIFSTNVVNPTYFVTFSTSVIIASTILFQGFNTTNATVTLTLLLGFVVTFVGVHLLNISRIPEPPPLSAENIPLSSSALETGIMNPRLSISGRVSQDGWPPSAGGIYNGGHSRRGSVNSTYHPFPTDRQHSLAFSEDHTALHMERLREEDEDDDADENTRLTGRSQVHRIPSSDKSRRVEPAPRIEAEG</sequence>
<keyword evidence="3 6" id="KW-1133">Transmembrane helix</keyword>
<dbReference type="PANTHER" id="PTHR12570:SF85">
    <property type="entry name" value="DUF803 DOMAIN MEMBRANE PROTEIN (AFU_ORTHOLOGUE AFUA_1G15880)"/>
    <property type="match status" value="1"/>
</dbReference>
<evidence type="ECO:0000256" key="6">
    <source>
        <dbReference type="SAM" id="Phobius"/>
    </source>
</evidence>
<dbReference type="Proteomes" id="UP000054097">
    <property type="component" value="Unassembled WGS sequence"/>
</dbReference>
<evidence type="ECO:0000313" key="7">
    <source>
        <dbReference type="EMBL" id="KIM34477.1"/>
    </source>
</evidence>
<feature type="transmembrane region" description="Helical" evidence="6">
    <location>
        <begin position="211"/>
        <end position="230"/>
    </location>
</feature>
<feature type="compositionally biased region" description="Basic and acidic residues" evidence="5">
    <location>
        <begin position="406"/>
        <end position="424"/>
    </location>
</feature>
<evidence type="ECO:0000313" key="8">
    <source>
        <dbReference type="Proteomes" id="UP000054097"/>
    </source>
</evidence>
<evidence type="ECO:0000256" key="3">
    <source>
        <dbReference type="ARBA" id="ARBA00022989"/>
    </source>
</evidence>
<dbReference type="InterPro" id="IPR008521">
    <property type="entry name" value="Mg_trans_NIPA"/>
</dbReference>
<dbReference type="InterPro" id="IPR037185">
    <property type="entry name" value="EmrE-like"/>
</dbReference>
<feature type="region of interest" description="Disordered" evidence="5">
    <location>
        <begin position="381"/>
        <end position="424"/>
    </location>
</feature>
<evidence type="ECO:0000256" key="4">
    <source>
        <dbReference type="ARBA" id="ARBA00023136"/>
    </source>
</evidence>
<evidence type="ECO:0000256" key="2">
    <source>
        <dbReference type="ARBA" id="ARBA00022692"/>
    </source>
</evidence>
<feature type="transmembrane region" description="Helical" evidence="6">
    <location>
        <begin position="69"/>
        <end position="99"/>
    </location>
</feature>
<feature type="transmembrane region" description="Helical" evidence="6">
    <location>
        <begin position="272"/>
        <end position="291"/>
    </location>
</feature>
<evidence type="ECO:0000256" key="1">
    <source>
        <dbReference type="ARBA" id="ARBA00004141"/>
    </source>
</evidence>
<dbReference type="HOGENOM" id="CLU_012349_0_1_1"/>
<feature type="transmembrane region" description="Helical" evidence="6">
    <location>
        <begin position="106"/>
        <end position="126"/>
    </location>
</feature>
<reference evidence="7 8" key="1">
    <citation type="submission" date="2014-04" db="EMBL/GenBank/DDBJ databases">
        <authorList>
            <consortium name="DOE Joint Genome Institute"/>
            <person name="Kuo A."/>
            <person name="Zuccaro A."/>
            <person name="Kohler A."/>
            <person name="Nagy L.G."/>
            <person name="Floudas D."/>
            <person name="Copeland A."/>
            <person name="Barry K.W."/>
            <person name="Cichocki N."/>
            <person name="Veneault-Fourrey C."/>
            <person name="LaButti K."/>
            <person name="Lindquist E.A."/>
            <person name="Lipzen A."/>
            <person name="Lundell T."/>
            <person name="Morin E."/>
            <person name="Murat C."/>
            <person name="Sun H."/>
            <person name="Tunlid A."/>
            <person name="Henrissat B."/>
            <person name="Grigoriev I.V."/>
            <person name="Hibbett D.S."/>
            <person name="Martin F."/>
            <person name="Nordberg H.P."/>
            <person name="Cantor M.N."/>
            <person name="Hua S.X."/>
        </authorList>
    </citation>
    <scope>NUCLEOTIDE SEQUENCE [LARGE SCALE GENOMIC DNA]</scope>
    <source>
        <strain evidence="7 8">MAFF 305830</strain>
    </source>
</reference>
<feature type="transmembrane region" description="Helical" evidence="6">
    <location>
        <begin position="242"/>
        <end position="266"/>
    </location>
</feature>
<accession>A0A0C2Y045</accession>
<dbReference type="Pfam" id="PF05653">
    <property type="entry name" value="Mg_trans_NIPA"/>
    <property type="match status" value="1"/>
</dbReference>
<keyword evidence="8" id="KW-1185">Reference proteome</keyword>
<dbReference type="AlphaFoldDB" id="A0A0C2Y045"/>
<proteinExistence type="predicted"/>
<dbReference type="SUPFAM" id="SSF103481">
    <property type="entry name" value="Multidrug resistance efflux transporter EmrE"/>
    <property type="match status" value="1"/>
</dbReference>
<evidence type="ECO:0000256" key="5">
    <source>
        <dbReference type="SAM" id="MobiDB-lite"/>
    </source>
</evidence>
<protein>
    <recommendedName>
        <fullName evidence="9">Magnesium transporter</fullName>
    </recommendedName>
</protein>
<organism evidence="7 8">
    <name type="scientific">Serendipita vermifera MAFF 305830</name>
    <dbReference type="NCBI Taxonomy" id="933852"/>
    <lineage>
        <taxon>Eukaryota</taxon>
        <taxon>Fungi</taxon>
        <taxon>Dikarya</taxon>
        <taxon>Basidiomycota</taxon>
        <taxon>Agaricomycotina</taxon>
        <taxon>Agaricomycetes</taxon>
        <taxon>Sebacinales</taxon>
        <taxon>Serendipitaceae</taxon>
        <taxon>Serendipita</taxon>
    </lineage>
</organism>
<gene>
    <name evidence="7" type="ORF">M408DRAFT_59914</name>
</gene>
<keyword evidence="2 6" id="KW-0812">Transmembrane</keyword>
<dbReference type="GO" id="GO:0016020">
    <property type="term" value="C:membrane"/>
    <property type="evidence" value="ECO:0007669"/>
    <property type="project" value="UniProtKB-SubCell"/>
</dbReference>
<dbReference type="OrthoDB" id="6428174at2759"/>
<comment type="subcellular location">
    <subcellularLocation>
        <location evidence="1">Membrane</location>
        <topology evidence="1">Multi-pass membrane protein</topology>
    </subcellularLocation>
</comment>
<dbReference type="PANTHER" id="PTHR12570">
    <property type="match status" value="1"/>
</dbReference>
<name>A0A0C2Y045_SERVB</name>